<keyword evidence="1" id="KW-0472">Membrane</keyword>
<keyword evidence="3" id="KW-1185">Reference proteome</keyword>
<dbReference type="AlphaFoldDB" id="B8IEW8"/>
<keyword evidence="1" id="KW-0812">Transmembrane</keyword>
<protein>
    <submittedName>
        <fullName evidence="2">Uncharacterized protein</fullName>
    </submittedName>
</protein>
<accession>B8IEW8</accession>
<evidence type="ECO:0000313" key="2">
    <source>
        <dbReference type="EMBL" id="ACL61461.1"/>
    </source>
</evidence>
<keyword evidence="1" id="KW-1133">Transmembrane helix</keyword>
<dbReference type="EMBL" id="CP001349">
    <property type="protein sequence ID" value="ACL61461.1"/>
    <property type="molecule type" value="Genomic_DNA"/>
</dbReference>
<evidence type="ECO:0000256" key="1">
    <source>
        <dbReference type="SAM" id="Phobius"/>
    </source>
</evidence>
<evidence type="ECO:0000313" key="3">
    <source>
        <dbReference type="Proteomes" id="UP000008207"/>
    </source>
</evidence>
<dbReference type="HOGENOM" id="CLU_2789166_0_0_5"/>
<dbReference type="Proteomes" id="UP000008207">
    <property type="component" value="Chromosome"/>
</dbReference>
<organism evidence="2 3">
    <name type="scientific">Methylobacterium nodulans (strain LMG 21967 / CNCM I-2342 / ORS 2060)</name>
    <dbReference type="NCBI Taxonomy" id="460265"/>
    <lineage>
        <taxon>Bacteria</taxon>
        <taxon>Pseudomonadati</taxon>
        <taxon>Pseudomonadota</taxon>
        <taxon>Alphaproteobacteria</taxon>
        <taxon>Hyphomicrobiales</taxon>
        <taxon>Methylobacteriaceae</taxon>
        <taxon>Methylobacterium</taxon>
    </lineage>
</organism>
<dbReference type="KEGG" id="mno:Mnod_6700"/>
<proteinExistence type="predicted"/>
<gene>
    <name evidence="2" type="ordered locus">Mnod_6700</name>
</gene>
<dbReference type="STRING" id="460265.Mnod_6700"/>
<feature type="transmembrane region" description="Helical" evidence="1">
    <location>
        <begin position="37"/>
        <end position="61"/>
    </location>
</feature>
<reference evidence="2 3" key="1">
    <citation type="submission" date="2009-01" db="EMBL/GenBank/DDBJ databases">
        <title>Complete sequence of chromosome of Methylobacterium nodulans ORS 2060.</title>
        <authorList>
            <consortium name="US DOE Joint Genome Institute"/>
            <person name="Lucas S."/>
            <person name="Copeland A."/>
            <person name="Lapidus A."/>
            <person name="Glavina del Rio T."/>
            <person name="Dalin E."/>
            <person name="Tice H."/>
            <person name="Bruce D."/>
            <person name="Goodwin L."/>
            <person name="Pitluck S."/>
            <person name="Sims D."/>
            <person name="Brettin T."/>
            <person name="Detter J.C."/>
            <person name="Han C."/>
            <person name="Larimer F."/>
            <person name="Land M."/>
            <person name="Hauser L."/>
            <person name="Kyrpides N."/>
            <person name="Ivanova N."/>
            <person name="Marx C.J."/>
            <person name="Richardson P."/>
        </authorList>
    </citation>
    <scope>NUCLEOTIDE SEQUENCE [LARGE SCALE GENOMIC DNA]</scope>
    <source>
        <strain evidence="3">LMG 21967 / CNCM I-2342 / ORS 2060</strain>
    </source>
</reference>
<sequence length="68" mass="7016">MGNLPTYKAAVVKFPTKEAIMARSLPRPFSPVPSLAMVGRGLVVALALAMPVAAASVADLVRPALSAR</sequence>
<name>B8IEW8_METNO</name>